<reference evidence="2" key="2">
    <citation type="submission" date="2015-06" db="UniProtKB">
        <authorList>
            <consortium name="EnsemblMetazoa"/>
        </authorList>
    </citation>
    <scope>IDENTIFICATION</scope>
</reference>
<keyword evidence="1" id="KW-0472">Membrane</keyword>
<dbReference type="Proteomes" id="UP000015104">
    <property type="component" value="Unassembled WGS sequence"/>
</dbReference>
<evidence type="ECO:0000256" key="1">
    <source>
        <dbReference type="SAM" id="Phobius"/>
    </source>
</evidence>
<feature type="transmembrane region" description="Helical" evidence="1">
    <location>
        <begin position="274"/>
        <end position="298"/>
    </location>
</feature>
<keyword evidence="3" id="KW-1185">Reference proteome</keyword>
<dbReference type="EnsemblMetazoa" id="tetur18g03841.1">
    <property type="protein sequence ID" value="tetur18g03841.1"/>
    <property type="gene ID" value="tetur18g03841"/>
</dbReference>
<feature type="transmembrane region" description="Helical" evidence="1">
    <location>
        <begin position="134"/>
        <end position="153"/>
    </location>
</feature>
<name>T1KRK6_TETUR</name>
<sequence>MDHLNNEESSSLDGFYTQHKPFSIFGALLVRKSISHQIIFCFTSVLLITKAFCRLYMIFDPTISRVTTADYSFVKYEKTLKQLNSLLVGLVILHFMFNRQLYIRYLNVYYSIAKNNFGLFSTEFVVKWTKFNQLFLTLALIVQLIITLDNYYVHYFNEFGFSLNMIVYSIVVYTAKCIEILAIQFIIECCFYSQSTFLPLIDSLDTLAQSNNRPSQSDINRITKSIRLYYSETIRSIRYMDRYLTYAILVFYSYFIGHCIFLFGTLFYSNQSTYIFFMSVFEFCIKSLYLFLVTYHLIRVNQLSVQMFDKVYDLSYSLNADLSRRSINEINLFLLRIGRNDVGFTLAGLCLVSPSFVSSVATISLTIGLALPNFIK</sequence>
<evidence type="ECO:0000313" key="3">
    <source>
        <dbReference type="Proteomes" id="UP000015104"/>
    </source>
</evidence>
<evidence type="ECO:0000313" key="2">
    <source>
        <dbReference type="EnsemblMetazoa" id="tetur18g03841.1"/>
    </source>
</evidence>
<reference evidence="3" key="1">
    <citation type="submission" date="2011-08" db="EMBL/GenBank/DDBJ databases">
        <authorList>
            <person name="Rombauts S."/>
        </authorList>
    </citation>
    <scope>NUCLEOTIDE SEQUENCE</scope>
    <source>
        <strain evidence="3">London</strain>
    </source>
</reference>
<protein>
    <recommendedName>
        <fullName evidence="4">Gustatory receptor</fullName>
    </recommendedName>
</protein>
<dbReference type="AlphaFoldDB" id="T1KRK6"/>
<keyword evidence="1" id="KW-1133">Transmembrane helix</keyword>
<accession>T1KRK6</accession>
<proteinExistence type="predicted"/>
<organism evidence="2 3">
    <name type="scientific">Tetranychus urticae</name>
    <name type="common">Two-spotted spider mite</name>
    <dbReference type="NCBI Taxonomy" id="32264"/>
    <lineage>
        <taxon>Eukaryota</taxon>
        <taxon>Metazoa</taxon>
        <taxon>Ecdysozoa</taxon>
        <taxon>Arthropoda</taxon>
        <taxon>Chelicerata</taxon>
        <taxon>Arachnida</taxon>
        <taxon>Acari</taxon>
        <taxon>Acariformes</taxon>
        <taxon>Trombidiformes</taxon>
        <taxon>Prostigmata</taxon>
        <taxon>Eleutherengona</taxon>
        <taxon>Raphignathae</taxon>
        <taxon>Tetranychoidea</taxon>
        <taxon>Tetranychidae</taxon>
        <taxon>Tetranychus</taxon>
    </lineage>
</organism>
<feature type="transmembrane region" description="Helical" evidence="1">
    <location>
        <begin position="243"/>
        <end position="268"/>
    </location>
</feature>
<keyword evidence="1" id="KW-0812">Transmembrane</keyword>
<feature type="transmembrane region" description="Helical" evidence="1">
    <location>
        <begin position="165"/>
        <end position="187"/>
    </location>
</feature>
<dbReference type="HOGENOM" id="CLU_755079_0_0_1"/>
<dbReference type="EMBL" id="CAEY01000391">
    <property type="status" value="NOT_ANNOTATED_CDS"/>
    <property type="molecule type" value="Genomic_DNA"/>
</dbReference>
<feature type="transmembrane region" description="Helical" evidence="1">
    <location>
        <begin position="38"/>
        <end position="59"/>
    </location>
</feature>
<evidence type="ECO:0008006" key="4">
    <source>
        <dbReference type="Google" id="ProtNLM"/>
    </source>
</evidence>
<feature type="transmembrane region" description="Helical" evidence="1">
    <location>
        <begin position="344"/>
        <end position="371"/>
    </location>
</feature>